<organism evidence="7 8">
    <name type="scientific">Rhodotorula taiwanensis</name>
    <dbReference type="NCBI Taxonomy" id="741276"/>
    <lineage>
        <taxon>Eukaryota</taxon>
        <taxon>Fungi</taxon>
        <taxon>Dikarya</taxon>
        <taxon>Basidiomycota</taxon>
        <taxon>Pucciniomycotina</taxon>
        <taxon>Microbotryomycetes</taxon>
        <taxon>Sporidiobolales</taxon>
        <taxon>Sporidiobolaceae</taxon>
        <taxon>Rhodotorula</taxon>
    </lineage>
</organism>
<dbReference type="Pfam" id="PF10367">
    <property type="entry name" value="zf-Vps39_C"/>
    <property type="match status" value="1"/>
</dbReference>
<feature type="region of interest" description="Disordered" evidence="5">
    <location>
        <begin position="350"/>
        <end position="369"/>
    </location>
</feature>
<sequence>MHSPFSLSPLIRPDALGPDPITASLLYTDRILLGTDKGALVVFDLSNPAAATATAQDVASPTSSATFVSRHDHFMPKQIDQLAVIKELNALVCLSAGDLTLHSLPDLSLLSSFAPQTRGGGSAFALHTEIRHEPAASATPQPPPPTIRTTLALACKRRLILLSWVDGTTWNPLVELALPHQIRGMAFVDAADNSNDPTTSGGDGGGGATKIVAGFSTGEYGIVTLPTPDVKGAIKAPSLGDLFSLPIPLSEPKPAASARTGLTTGLSGLRNISGALGGALGRKLDKNGVAKVPRVPRRAARRGAQGVDEKDDEVLQRWLWEKEWGWTDAQREEGEVLVMRDNSVIPLSAEGRQRQAAKSSQPNPTITLSGSVDEALVSPPYILSLVAPSPPANTANGSSTPQLDRSPHFTLDVHTLSDLSPVQSLAVPPEAPSPPASIAASSLAALQGSTASRPPAYTARLLTLSSTTPKPPLLILTSKSASSPNAPASLAGGAEQTLWAVTMESWPRQIEALGRQEGKWEQAIELLRASYDSLPSPLPSGAQPTRCPVQPQPSLSRRLATLHSLHLFRTHRYDLAVDAWIALDLTPAKVIALYPEAVSGKLSLESDAHEGLFGGRTCDLVKQSAASVQAAGEGEDDSGSVDGRLTRGFVGTAGTSPSKSSPSTSGFQAPLSSSPARSRRGGPPATALAKSGSADDDDAASIRTVASRFSTTLSGKKSWLKERDPTAALEEIAEHAAQEEERQAKRDAENRARSVDELIRYLTDRRQKYSQALAALPSASRPKPSAPRPTASPGNLFSLPDKALTKLEPEQLVRVAQVVDTALFRTYLATKPVMIGPLCRIENWCEVEEVEELLLVAKKCRELLDLYNGKNMHQKAVELLKRAEAEGDGAEEKIRPMVRYLQKLGPDHLDVIFDASRWVFAQDKEEGLQIFTADLDEVEALPRSKVMTHLETIDRDVCTKYLEHVIGGLGEQGVEFHEKLVDLYLETLTSQRSTRDEAAYRKLLSFLETSHSYRADRVLGRLPSEDMHEARAVLLGRLGRHEGALQIYVYKLEDHTTAEQYCKRVYDSDTSGHSDIFHTLLRIYLRPRADHPVHFGPALSLLSTHAARIDAVEAFELLPPLVALQDMQTYLTKTLRQSVERAREAKMVRAVGKSAVDRATFEVVELEERRVKIGESRLCPVCHKRLGTSVIAIHNPRGEVTHYQCREQFSSGA</sequence>
<dbReference type="GO" id="GO:0000329">
    <property type="term" value="C:fungal-type vacuole membrane"/>
    <property type="evidence" value="ECO:0007669"/>
    <property type="project" value="TreeGrafter"/>
</dbReference>
<accession>A0A2S5BEQ2</accession>
<evidence type="ECO:0000313" key="7">
    <source>
        <dbReference type="EMBL" id="POY75247.1"/>
    </source>
</evidence>
<evidence type="ECO:0000256" key="5">
    <source>
        <dbReference type="SAM" id="MobiDB-lite"/>
    </source>
</evidence>
<dbReference type="STRING" id="741276.A0A2S5BEQ2"/>
<dbReference type="OrthoDB" id="5325112at2759"/>
<feature type="region of interest" description="Disordered" evidence="5">
    <location>
        <begin position="388"/>
        <end position="407"/>
    </location>
</feature>
<dbReference type="InterPro" id="IPR019453">
    <property type="entry name" value="VPS39/TGFA1_Znf"/>
</dbReference>
<feature type="compositionally biased region" description="Polar residues" evidence="5">
    <location>
        <begin position="392"/>
        <end position="403"/>
    </location>
</feature>
<comment type="caution">
    <text evidence="7">The sequence shown here is derived from an EMBL/GenBank/DDBJ whole genome shotgun (WGS) entry which is preliminary data.</text>
</comment>
<evidence type="ECO:0000256" key="4">
    <source>
        <dbReference type="PROSITE-ProRule" id="PRU01006"/>
    </source>
</evidence>
<dbReference type="Pfam" id="PF00780">
    <property type="entry name" value="CNH"/>
    <property type="match status" value="1"/>
</dbReference>
<gene>
    <name evidence="7" type="ORF">BMF94_1617</name>
</gene>
<dbReference type="PANTHER" id="PTHR12894">
    <property type="entry name" value="CNH DOMAIN CONTAINING"/>
    <property type="match status" value="1"/>
</dbReference>
<evidence type="ECO:0000256" key="3">
    <source>
        <dbReference type="ARBA" id="ARBA00038201"/>
    </source>
</evidence>
<keyword evidence="2" id="KW-0472">Membrane</keyword>
<dbReference type="InterPro" id="IPR001180">
    <property type="entry name" value="CNH_dom"/>
</dbReference>
<feature type="compositionally biased region" description="Low complexity" evidence="5">
    <location>
        <begin position="773"/>
        <end position="793"/>
    </location>
</feature>
<proteinExistence type="inferred from homology"/>
<dbReference type="AlphaFoldDB" id="A0A2S5BEQ2"/>
<dbReference type="PROSITE" id="PS50219">
    <property type="entry name" value="CNH"/>
    <property type="match status" value="1"/>
</dbReference>
<dbReference type="InterPro" id="IPR000547">
    <property type="entry name" value="Clathrin_H-chain/VPS_repeat"/>
</dbReference>
<comment type="subcellular location">
    <subcellularLocation>
        <location evidence="1">Endomembrane system</location>
        <topology evidence="1">Peripheral membrane protein</topology>
    </subcellularLocation>
</comment>
<dbReference type="PANTHER" id="PTHR12894:SF49">
    <property type="entry name" value="VAM6_VPS39-LIKE PROTEIN"/>
    <property type="match status" value="1"/>
</dbReference>
<dbReference type="GO" id="GO:0034058">
    <property type="term" value="P:endosomal vesicle fusion"/>
    <property type="evidence" value="ECO:0007669"/>
    <property type="project" value="TreeGrafter"/>
</dbReference>
<feature type="region of interest" description="Disordered" evidence="5">
    <location>
        <begin position="773"/>
        <end position="797"/>
    </location>
</feature>
<feature type="region of interest" description="Disordered" evidence="5">
    <location>
        <begin position="629"/>
        <end position="699"/>
    </location>
</feature>
<dbReference type="Pfam" id="PF10366">
    <property type="entry name" value="Vps39_1"/>
    <property type="match status" value="1"/>
</dbReference>
<dbReference type="PROSITE" id="PS50236">
    <property type="entry name" value="CHCR"/>
    <property type="match status" value="1"/>
</dbReference>
<dbReference type="Proteomes" id="UP000237144">
    <property type="component" value="Unassembled WGS sequence"/>
</dbReference>
<dbReference type="InterPro" id="IPR019452">
    <property type="entry name" value="VPS39/TGF_beta_rcpt-assoc_1"/>
</dbReference>
<dbReference type="Pfam" id="PF23556">
    <property type="entry name" value="TPR_Vps41"/>
    <property type="match status" value="1"/>
</dbReference>
<feature type="repeat" description="CHCR" evidence="4">
    <location>
        <begin position="931"/>
        <end position="1089"/>
    </location>
</feature>
<dbReference type="InterPro" id="IPR032914">
    <property type="entry name" value="Vam6/VPS39/TRAP1"/>
</dbReference>
<dbReference type="GO" id="GO:0006886">
    <property type="term" value="P:intracellular protein transport"/>
    <property type="evidence" value="ECO:0007669"/>
    <property type="project" value="UniProtKB-UniRule"/>
</dbReference>
<feature type="compositionally biased region" description="Low complexity" evidence="5">
    <location>
        <begin position="655"/>
        <end position="692"/>
    </location>
</feature>
<reference evidence="7 8" key="1">
    <citation type="journal article" date="2018" name="Front. Microbiol.">
        <title>Prospects for Fungal Bioremediation of Acidic Radioactive Waste Sites: Characterization and Genome Sequence of Rhodotorula taiwanensis MD1149.</title>
        <authorList>
            <person name="Tkavc R."/>
            <person name="Matrosova V.Y."/>
            <person name="Grichenko O.E."/>
            <person name="Gostincar C."/>
            <person name="Volpe R.P."/>
            <person name="Klimenkova P."/>
            <person name="Gaidamakova E.K."/>
            <person name="Zhou C.E."/>
            <person name="Stewart B.J."/>
            <person name="Lyman M.G."/>
            <person name="Malfatti S.A."/>
            <person name="Rubinfeld B."/>
            <person name="Courtot M."/>
            <person name="Singh J."/>
            <person name="Dalgard C.L."/>
            <person name="Hamilton T."/>
            <person name="Frey K.G."/>
            <person name="Gunde-Cimerman N."/>
            <person name="Dugan L."/>
            <person name="Daly M.J."/>
        </authorList>
    </citation>
    <scope>NUCLEOTIDE SEQUENCE [LARGE SCALE GENOMIC DNA]</scope>
    <source>
        <strain evidence="7 8">MD1149</strain>
    </source>
</reference>
<feature type="domain" description="CNH" evidence="6">
    <location>
        <begin position="18"/>
        <end position="440"/>
    </location>
</feature>
<dbReference type="GO" id="GO:0006914">
    <property type="term" value="P:autophagy"/>
    <property type="evidence" value="ECO:0007669"/>
    <property type="project" value="TreeGrafter"/>
</dbReference>
<keyword evidence="8" id="KW-1185">Reference proteome</keyword>
<evidence type="ECO:0000256" key="2">
    <source>
        <dbReference type="ARBA" id="ARBA00023136"/>
    </source>
</evidence>
<evidence type="ECO:0000313" key="8">
    <source>
        <dbReference type="Proteomes" id="UP000237144"/>
    </source>
</evidence>
<name>A0A2S5BEQ2_9BASI</name>
<dbReference type="GO" id="GO:0012505">
    <property type="term" value="C:endomembrane system"/>
    <property type="evidence" value="ECO:0007669"/>
    <property type="project" value="UniProtKB-SubCell"/>
</dbReference>
<feature type="compositionally biased region" description="Polar residues" evidence="5">
    <location>
        <begin position="356"/>
        <end position="369"/>
    </location>
</feature>
<evidence type="ECO:0000259" key="6">
    <source>
        <dbReference type="PROSITE" id="PS50219"/>
    </source>
</evidence>
<evidence type="ECO:0000256" key="1">
    <source>
        <dbReference type="ARBA" id="ARBA00004184"/>
    </source>
</evidence>
<comment type="similarity">
    <text evidence="3">Belongs to the VAM6/VPS39 family.</text>
</comment>
<protein>
    <recommendedName>
        <fullName evidence="6">CNH domain-containing protein</fullName>
    </recommendedName>
</protein>
<dbReference type="EMBL" id="PJQD01000018">
    <property type="protein sequence ID" value="POY75247.1"/>
    <property type="molecule type" value="Genomic_DNA"/>
</dbReference>